<evidence type="ECO:0000259" key="8">
    <source>
        <dbReference type="PROSITE" id="PS50850"/>
    </source>
</evidence>
<feature type="transmembrane region" description="Helical" evidence="7">
    <location>
        <begin position="352"/>
        <end position="372"/>
    </location>
</feature>
<dbReference type="PROSITE" id="PS50850">
    <property type="entry name" value="MFS"/>
    <property type="match status" value="1"/>
</dbReference>
<feature type="transmembrane region" description="Helical" evidence="7">
    <location>
        <begin position="162"/>
        <end position="182"/>
    </location>
</feature>
<dbReference type="Gene3D" id="1.20.1720.10">
    <property type="entry name" value="Multidrug resistance protein D"/>
    <property type="match status" value="1"/>
</dbReference>
<feature type="transmembrane region" description="Helical" evidence="7">
    <location>
        <begin position="194"/>
        <end position="213"/>
    </location>
</feature>
<dbReference type="GO" id="GO:0005886">
    <property type="term" value="C:plasma membrane"/>
    <property type="evidence" value="ECO:0007669"/>
    <property type="project" value="UniProtKB-SubCell"/>
</dbReference>
<feature type="transmembrane region" description="Helical" evidence="7">
    <location>
        <begin position="393"/>
        <end position="414"/>
    </location>
</feature>
<feature type="transmembrane region" description="Helical" evidence="7">
    <location>
        <begin position="326"/>
        <end position="346"/>
    </location>
</feature>
<accession>A0A5J5I3K1</accession>
<gene>
    <name evidence="9" type="ORF">F4V44_02335</name>
</gene>
<keyword evidence="5 7" id="KW-1133">Transmembrane helix</keyword>
<feature type="domain" description="Major facilitator superfamily (MFS) profile" evidence="8">
    <location>
        <begin position="9"/>
        <end position="468"/>
    </location>
</feature>
<evidence type="ECO:0000313" key="9">
    <source>
        <dbReference type="EMBL" id="KAA9030651.1"/>
    </source>
</evidence>
<keyword evidence="6 7" id="KW-0472">Membrane</keyword>
<dbReference type="RefSeq" id="WP_150438379.1">
    <property type="nucleotide sequence ID" value="NZ_VYKL01000006.1"/>
</dbReference>
<reference evidence="9 10" key="1">
    <citation type="submission" date="2019-09" db="EMBL/GenBank/DDBJ databases">
        <title>Whole genome sequences of isolates from the Mars Exploration Rovers.</title>
        <authorList>
            <person name="Seuylemezian A."/>
            <person name="Vaishampayan P."/>
        </authorList>
    </citation>
    <scope>NUCLEOTIDE SEQUENCE [LARGE SCALE GENOMIC DNA]</scope>
    <source>
        <strain evidence="9 10">MER_TA_151</strain>
    </source>
</reference>
<comment type="caution">
    <text evidence="9">The sequence shown here is derived from an EMBL/GenBank/DDBJ whole genome shotgun (WGS) entry which is preliminary data.</text>
</comment>
<dbReference type="EMBL" id="VYKL01000006">
    <property type="protein sequence ID" value="KAA9030651.1"/>
    <property type="molecule type" value="Genomic_DNA"/>
</dbReference>
<dbReference type="InterPro" id="IPR036259">
    <property type="entry name" value="MFS_trans_sf"/>
</dbReference>
<evidence type="ECO:0000256" key="2">
    <source>
        <dbReference type="ARBA" id="ARBA00022448"/>
    </source>
</evidence>
<protein>
    <submittedName>
        <fullName evidence="9">Multidrug efflux MFS transporter</fullName>
    </submittedName>
</protein>
<dbReference type="OrthoDB" id="9816041at2"/>
<feature type="transmembrane region" description="Helical" evidence="7">
    <location>
        <begin position="225"/>
        <end position="244"/>
    </location>
</feature>
<evidence type="ECO:0000313" key="10">
    <source>
        <dbReference type="Proteomes" id="UP000326671"/>
    </source>
</evidence>
<dbReference type="CDD" id="cd17503">
    <property type="entry name" value="MFS_LmrB_MDR_like"/>
    <property type="match status" value="1"/>
</dbReference>
<organism evidence="9 10">
    <name type="scientific">Niallia endozanthoxylica</name>
    <dbReference type="NCBI Taxonomy" id="2036016"/>
    <lineage>
        <taxon>Bacteria</taxon>
        <taxon>Bacillati</taxon>
        <taxon>Bacillota</taxon>
        <taxon>Bacilli</taxon>
        <taxon>Bacillales</taxon>
        <taxon>Bacillaceae</taxon>
        <taxon>Niallia</taxon>
    </lineage>
</organism>
<dbReference type="Proteomes" id="UP000326671">
    <property type="component" value="Unassembled WGS sequence"/>
</dbReference>
<keyword evidence="2" id="KW-0813">Transport</keyword>
<dbReference type="InterPro" id="IPR004638">
    <property type="entry name" value="EmrB-like"/>
</dbReference>
<name>A0A5J5I3K1_9BACI</name>
<keyword evidence="10" id="KW-1185">Reference proteome</keyword>
<evidence type="ECO:0000256" key="1">
    <source>
        <dbReference type="ARBA" id="ARBA00004651"/>
    </source>
</evidence>
<dbReference type="PANTHER" id="PTHR42718:SF43">
    <property type="entry name" value="LINCOMYCIN RESISTANCE PROTEIN LMRB"/>
    <property type="match status" value="1"/>
</dbReference>
<dbReference type="InterPro" id="IPR020846">
    <property type="entry name" value="MFS_dom"/>
</dbReference>
<dbReference type="NCBIfam" id="TIGR00711">
    <property type="entry name" value="efflux_EmrB"/>
    <property type="match status" value="1"/>
</dbReference>
<comment type="subcellular location">
    <subcellularLocation>
        <location evidence="1">Cell membrane</location>
        <topology evidence="1">Multi-pass membrane protein</topology>
    </subcellularLocation>
</comment>
<dbReference type="PANTHER" id="PTHR42718">
    <property type="entry name" value="MAJOR FACILITATOR SUPERFAMILY MULTIDRUG TRANSPORTER MFSC"/>
    <property type="match status" value="1"/>
</dbReference>
<evidence type="ECO:0000256" key="6">
    <source>
        <dbReference type="ARBA" id="ARBA00023136"/>
    </source>
</evidence>
<dbReference type="PRINTS" id="PR01036">
    <property type="entry name" value="TCRTETB"/>
</dbReference>
<feature type="transmembrane region" description="Helical" evidence="7">
    <location>
        <begin position="44"/>
        <end position="67"/>
    </location>
</feature>
<dbReference type="AlphaFoldDB" id="A0A5J5I3K1"/>
<evidence type="ECO:0000256" key="4">
    <source>
        <dbReference type="ARBA" id="ARBA00022692"/>
    </source>
</evidence>
<evidence type="ECO:0000256" key="5">
    <source>
        <dbReference type="ARBA" id="ARBA00022989"/>
    </source>
</evidence>
<dbReference type="InterPro" id="IPR011701">
    <property type="entry name" value="MFS"/>
</dbReference>
<feature type="transmembrane region" description="Helical" evidence="7">
    <location>
        <begin position="100"/>
        <end position="125"/>
    </location>
</feature>
<proteinExistence type="predicted"/>
<dbReference type="Pfam" id="PF07690">
    <property type="entry name" value="MFS_1"/>
    <property type="match status" value="1"/>
</dbReference>
<feature type="transmembrane region" description="Helical" evidence="7">
    <location>
        <begin position="445"/>
        <end position="463"/>
    </location>
</feature>
<feature type="transmembrane region" description="Helical" evidence="7">
    <location>
        <begin position="74"/>
        <end position="94"/>
    </location>
</feature>
<evidence type="ECO:0000256" key="7">
    <source>
        <dbReference type="SAM" id="Phobius"/>
    </source>
</evidence>
<dbReference type="SUPFAM" id="SSF103473">
    <property type="entry name" value="MFS general substrate transporter"/>
    <property type="match status" value="1"/>
</dbReference>
<feature type="transmembrane region" description="Helical" evidence="7">
    <location>
        <begin position="132"/>
        <end position="156"/>
    </location>
</feature>
<keyword evidence="4 7" id="KW-0812">Transmembrane</keyword>
<dbReference type="GO" id="GO:0022857">
    <property type="term" value="F:transmembrane transporter activity"/>
    <property type="evidence" value="ECO:0007669"/>
    <property type="project" value="InterPro"/>
</dbReference>
<dbReference type="Gene3D" id="1.20.1250.20">
    <property type="entry name" value="MFS general substrate transporter like domains"/>
    <property type="match status" value="1"/>
</dbReference>
<keyword evidence="3" id="KW-1003">Cell membrane</keyword>
<feature type="transmembrane region" description="Helical" evidence="7">
    <location>
        <begin position="265"/>
        <end position="289"/>
    </location>
</feature>
<evidence type="ECO:0000256" key="3">
    <source>
        <dbReference type="ARBA" id="ARBA00022475"/>
    </source>
</evidence>
<sequence length="477" mass="51890">MKQYNTRAIMASLLICGFVGMFSETALNIAISNLMDVFQISAATAQWLTTGFLLTLGILMPLTGLLLQWFTTRQLFIGSLTSSIIGTLIAALAFNFEMLMIARVLQAAGMGLLLPLMFNTILVVYPPEKRGAAMGFVGLVIMFAPATGPTIAGILIEYLNWHYIFWISLPFLILGLLVGLKYLENVTDITKPRIDLLSVVLSTIGFGGVVFGFSKAGEGVESITSTVVVTSIVVGVVALVLFALRQIFMREPMMDLRVLKYPMYNVGLLMVLSCMMIILSSMIILPMFLQNGMRLSAFAAGLMLLPGSALNGMLSPRMGRLFDKYGPKWLVIPGLVMVAVMLWFFSHISIESSVAFIVLLHIGLMIGISMVWMPAQTNGLNQLPPELYPHGTAVMNTLQQVAGAIGTAVAIIILTSGMENYLHNSPAPSKQTEMANAMTLGSQNVFLFAMIVTLIGLAIAFFIRRVVVNHSSMNSPH</sequence>